<dbReference type="InterPro" id="IPR001054">
    <property type="entry name" value="A/G_cyclase"/>
</dbReference>
<dbReference type="Pfam" id="PF00211">
    <property type="entry name" value="Guanylate_cyc"/>
    <property type="match status" value="1"/>
</dbReference>
<keyword evidence="1" id="KW-0812">Transmembrane</keyword>
<dbReference type="GO" id="GO:0004016">
    <property type="term" value="F:adenylate cyclase activity"/>
    <property type="evidence" value="ECO:0007669"/>
    <property type="project" value="UniProtKB-ARBA"/>
</dbReference>
<evidence type="ECO:0000256" key="1">
    <source>
        <dbReference type="SAM" id="Phobius"/>
    </source>
</evidence>
<dbReference type="CDD" id="cd07302">
    <property type="entry name" value="CHD"/>
    <property type="match status" value="1"/>
</dbReference>
<feature type="transmembrane region" description="Helical" evidence="1">
    <location>
        <begin position="45"/>
        <end position="67"/>
    </location>
</feature>
<dbReference type="AlphaFoldDB" id="A0A8J6TJV2"/>
<evidence type="ECO:0000313" key="4">
    <source>
        <dbReference type="Proteomes" id="UP000603434"/>
    </source>
</evidence>
<evidence type="ECO:0000313" key="3">
    <source>
        <dbReference type="EMBL" id="MBC8362797.1"/>
    </source>
</evidence>
<dbReference type="InterPro" id="IPR050697">
    <property type="entry name" value="Adenylyl/Guanylyl_Cyclase_3/4"/>
</dbReference>
<gene>
    <name evidence="3" type="ORF">H8E23_15540</name>
</gene>
<keyword evidence="1" id="KW-0472">Membrane</keyword>
<name>A0A8J6TJV2_9BACT</name>
<reference evidence="3 4" key="1">
    <citation type="submission" date="2020-08" db="EMBL/GenBank/DDBJ databases">
        <title>Bridging the membrane lipid divide: bacteria of the FCB group superphylum have the potential to synthesize archaeal ether lipids.</title>
        <authorList>
            <person name="Villanueva L."/>
            <person name="Von Meijenfeldt F.A.B."/>
            <person name="Westbye A.B."/>
            <person name="Yadav S."/>
            <person name="Hopmans E.C."/>
            <person name="Dutilh B.E."/>
            <person name="Sinninghe Damste J.S."/>
        </authorList>
    </citation>
    <scope>NUCLEOTIDE SEQUENCE [LARGE SCALE GENOMIC DNA]</scope>
    <source>
        <strain evidence="3">NIOZ-UU30</strain>
    </source>
</reference>
<comment type="caution">
    <text evidence="3">The sequence shown here is derived from an EMBL/GenBank/DDBJ whole genome shotgun (WGS) entry which is preliminary data.</text>
</comment>
<keyword evidence="1" id="KW-1133">Transmembrane helix</keyword>
<dbReference type="EMBL" id="JACNJH010000220">
    <property type="protein sequence ID" value="MBC8362797.1"/>
    <property type="molecule type" value="Genomic_DNA"/>
</dbReference>
<proteinExistence type="predicted"/>
<dbReference type="Proteomes" id="UP000603434">
    <property type="component" value="Unassembled WGS sequence"/>
</dbReference>
<dbReference type="PANTHER" id="PTHR43081:SF1">
    <property type="entry name" value="ADENYLATE CYCLASE, TERMINAL-DIFFERENTIATION SPECIFIC"/>
    <property type="match status" value="1"/>
</dbReference>
<dbReference type="PROSITE" id="PS50125">
    <property type="entry name" value="GUANYLATE_CYCLASE_2"/>
    <property type="match status" value="1"/>
</dbReference>
<organism evidence="3 4">
    <name type="scientific">Candidatus Desulfatibia profunda</name>
    <dbReference type="NCBI Taxonomy" id="2841695"/>
    <lineage>
        <taxon>Bacteria</taxon>
        <taxon>Pseudomonadati</taxon>
        <taxon>Thermodesulfobacteriota</taxon>
        <taxon>Desulfobacteria</taxon>
        <taxon>Desulfobacterales</taxon>
        <taxon>Desulfobacterales incertae sedis</taxon>
        <taxon>Candidatus Desulfatibia</taxon>
    </lineage>
</organism>
<feature type="domain" description="Guanylate cyclase" evidence="2">
    <location>
        <begin position="182"/>
        <end position="313"/>
    </location>
</feature>
<dbReference type="PANTHER" id="PTHR43081">
    <property type="entry name" value="ADENYLATE CYCLASE, TERMINAL-DIFFERENTIATION SPECIFIC-RELATED"/>
    <property type="match status" value="1"/>
</dbReference>
<dbReference type="SUPFAM" id="SSF55073">
    <property type="entry name" value="Nucleotide cyclase"/>
    <property type="match status" value="1"/>
</dbReference>
<protein>
    <submittedName>
        <fullName evidence="3">Adenylate/guanylate cyclase domain-containing protein</fullName>
    </submittedName>
</protein>
<dbReference type="SMART" id="SM00044">
    <property type="entry name" value="CYCc"/>
    <property type="match status" value="1"/>
</dbReference>
<evidence type="ECO:0000259" key="2">
    <source>
        <dbReference type="PROSITE" id="PS50125"/>
    </source>
</evidence>
<accession>A0A8J6TJV2</accession>
<dbReference type="GO" id="GO:0035556">
    <property type="term" value="P:intracellular signal transduction"/>
    <property type="evidence" value="ECO:0007669"/>
    <property type="project" value="InterPro"/>
</dbReference>
<dbReference type="InterPro" id="IPR029787">
    <property type="entry name" value="Nucleotide_cyclase"/>
</dbReference>
<feature type="transmembrane region" description="Helical" evidence="1">
    <location>
        <begin position="21"/>
        <end position="39"/>
    </location>
</feature>
<sequence>MKKVGQKTYKGFRSFAGKARVAFYLSAILPYLVGVYLFVDGKIDISEIILLFAALALFSMLTGFMLLRNSGNQLGLLASETGRIRMGETNDSIRIEADQEINDIAEHFNAIVGKMHATESDMREQSVQLMTYARDISRSFKQAKEEERLRNKLSRYVGKNLVDKLVNEKGGVPFENEKKEVTVLFADIRSFTAIAERMAAEDLVTMLNSFFDVMAEIVFANNGVLDKFVGDQIVVVFGLLTTTGAEHDAVKAAVEMQRATGQLMKTWKEQGKIAFGIGIGINTGTVLVGNVGSRTRMDYTVMGDCVNVSARLQQLAKAGEIIIGQETHRRIRRRFKADKRIIVRVKNKAEPLECYRIAIPIL</sequence>
<dbReference type="Gene3D" id="3.30.70.1230">
    <property type="entry name" value="Nucleotide cyclase"/>
    <property type="match status" value="1"/>
</dbReference>
<dbReference type="GO" id="GO:0006171">
    <property type="term" value="P:cAMP biosynthetic process"/>
    <property type="evidence" value="ECO:0007669"/>
    <property type="project" value="TreeGrafter"/>
</dbReference>